<accession>A0A061R4M1</accession>
<dbReference type="PANTHER" id="PTHR13387">
    <property type="entry name" value="PROTEIN HGH1 HOMOLOG"/>
    <property type="match status" value="1"/>
</dbReference>
<feature type="domain" description="Protein HGH1 N-terminal" evidence="1">
    <location>
        <begin position="105"/>
        <end position="249"/>
    </location>
</feature>
<dbReference type="AlphaFoldDB" id="A0A061R4M1"/>
<dbReference type="InterPro" id="IPR016024">
    <property type="entry name" value="ARM-type_fold"/>
</dbReference>
<name>A0A061R4M1_9CHLO</name>
<evidence type="ECO:0000313" key="2">
    <source>
        <dbReference type="EMBL" id="JAC67877.1"/>
    </source>
</evidence>
<gene>
    <name evidence="2" type="ORF">TSPGSL018_10038</name>
</gene>
<protein>
    <submittedName>
        <fullName evidence="2">Armadillo beta-catenin-like repeats-containing protein</fullName>
    </submittedName>
</protein>
<dbReference type="EMBL" id="GBEZ01018570">
    <property type="protein sequence ID" value="JAC67877.1"/>
    <property type="molecule type" value="Transcribed_RNA"/>
</dbReference>
<dbReference type="InterPro" id="IPR039717">
    <property type="entry name" value="Hgh1"/>
</dbReference>
<sequence length="343" mass="36936">MAEELDELLQFLCDDRPEVKKLAVDIVKGLTGSSDGLVKLQSKATTLLPLLLRLTNDDSRDVSEGSCAALVNLSQDKDIVRKLLQFGVVDRVNDYIRENSCQHLGLLMMLLSNVTQPEEGAKAMLQLGKGNLEGLHMARLMGLFFGRGAADGAEDRMEHFAHVLTNVTQLPEGRKLLLAPGSGLLKAMIGQLDPKCSSTRRIGCANAIRNCLYSCRADGTLEHALEAEASFPDLLRPISGEEPKEPEDSVRCAVAEAALMLAAEESGREALLKHDAHMVLKKGYEFEECAEVCEAMERAAVIFMTKGEVEPDGEEAAGAGDPGQAAGDREVECTVLPGGFSLG</sequence>
<reference evidence="2" key="1">
    <citation type="submission" date="2014-05" db="EMBL/GenBank/DDBJ databases">
        <title>The transcriptome of the halophilic microalga Tetraselmis sp. GSL018 isolated from the Great Salt Lake, Utah.</title>
        <authorList>
            <person name="Jinkerson R.E."/>
            <person name="D'Adamo S."/>
            <person name="Posewitz M.C."/>
        </authorList>
    </citation>
    <scope>NUCLEOTIDE SEQUENCE</scope>
    <source>
        <strain evidence="2">GSL018</strain>
    </source>
</reference>
<dbReference type="InterPro" id="IPR007205">
    <property type="entry name" value="Protein_HGH1_N"/>
</dbReference>
<dbReference type="Pfam" id="PF04063">
    <property type="entry name" value="DUF383"/>
    <property type="match status" value="1"/>
</dbReference>
<dbReference type="PANTHER" id="PTHR13387:SF9">
    <property type="entry name" value="PROTEIN HGH1 HOMOLOG"/>
    <property type="match status" value="1"/>
</dbReference>
<dbReference type="SUPFAM" id="SSF48371">
    <property type="entry name" value="ARM repeat"/>
    <property type="match status" value="1"/>
</dbReference>
<dbReference type="InterPro" id="IPR011989">
    <property type="entry name" value="ARM-like"/>
</dbReference>
<evidence type="ECO:0000259" key="1">
    <source>
        <dbReference type="Pfam" id="PF04063"/>
    </source>
</evidence>
<proteinExistence type="predicted"/>
<dbReference type="Gene3D" id="1.25.10.10">
    <property type="entry name" value="Leucine-rich Repeat Variant"/>
    <property type="match status" value="1"/>
</dbReference>
<organism evidence="2">
    <name type="scientific">Tetraselmis sp. GSL018</name>
    <dbReference type="NCBI Taxonomy" id="582737"/>
    <lineage>
        <taxon>Eukaryota</taxon>
        <taxon>Viridiplantae</taxon>
        <taxon>Chlorophyta</taxon>
        <taxon>core chlorophytes</taxon>
        <taxon>Chlorodendrophyceae</taxon>
        <taxon>Chlorodendrales</taxon>
        <taxon>Chlorodendraceae</taxon>
        <taxon>Tetraselmis</taxon>
    </lineage>
</organism>